<reference evidence="2 3" key="1">
    <citation type="submission" date="2017-09" db="EMBL/GenBank/DDBJ databases">
        <title>Bacterial strain isolated from the female urinary microbiota.</title>
        <authorList>
            <person name="Thomas-White K."/>
            <person name="Kumar N."/>
            <person name="Forster S."/>
            <person name="Putonti C."/>
            <person name="Lawley T."/>
            <person name="Wolfe A.J."/>
        </authorList>
    </citation>
    <scope>NUCLEOTIDE SEQUENCE [LARGE SCALE GENOMIC DNA]</scope>
    <source>
        <strain evidence="2 3">UMB1301</strain>
    </source>
</reference>
<organism evidence="2 3">
    <name type="scientific">Brevibacterium paucivorans</name>
    <dbReference type="NCBI Taxonomy" id="170994"/>
    <lineage>
        <taxon>Bacteria</taxon>
        <taxon>Bacillati</taxon>
        <taxon>Actinomycetota</taxon>
        <taxon>Actinomycetes</taxon>
        <taxon>Micrococcales</taxon>
        <taxon>Brevibacteriaceae</taxon>
        <taxon>Brevibacterium</taxon>
    </lineage>
</organism>
<dbReference type="InterPro" id="IPR000601">
    <property type="entry name" value="PKD_dom"/>
</dbReference>
<evidence type="ECO:0000313" key="2">
    <source>
        <dbReference type="EMBL" id="PMD06339.1"/>
    </source>
</evidence>
<name>A0A2N6VQH4_9MICO</name>
<dbReference type="EMBL" id="PNHK01000001">
    <property type="protein sequence ID" value="PMD06339.1"/>
    <property type="molecule type" value="Genomic_DNA"/>
</dbReference>
<dbReference type="GO" id="GO:0005975">
    <property type="term" value="P:carbohydrate metabolic process"/>
    <property type="evidence" value="ECO:0007669"/>
    <property type="project" value="UniProtKB-ARBA"/>
</dbReference>
<evidence type="ECO:0000259" key="1">
    <source>
        <dbReference type="PROSITE" id="PS50093"/>
    </source>
</evidence>
<evidence type="ECO:0000313" key="3">
    <source>
        <dbReference type="Proteomes" id="UP000235598"/>
    </source>
</evidence>
<dbReference type="PROSITE" id="PS50093">
    <property type="entry name" value="PKD"/>
    <property type="match status" value="1"/>
</dbReference>
<sequence length="156" mass="17488">MESEFKKYSIPPSVINSLPGDSWGIAHRKTAFWADSSIQYINDTILGYPITVKAIPRKYHWDFGDGNTLHTSHPGNKPSDINKARIYNVYQAPGNVAVKLATTYTGMYKIGNSAWMTIPGSTDIPSQDADLRIYRFHKYLVNKSCKEDPTGPDCTQ</sequence>
<dbReference type="RefSeq" id="WP_102237987.1">
    <property type="nucleotide sequence ID" value="NZ_JBDMHW010000002.1"/>
</dbReference>
<gene>
    <name evidence="2" type="ORF">CJ199_02935</name>
</gene>
<dbReference type="AlphaFoldDB" id="A0A2N6VQH4"/>
<dbReference type="SUPFAM" id="SSF49299">
    <property type="entry name" value="PKD domain"/>
    <property type="match status" value="1"/>
</dbReference>
<feature type="domain" description="PKD" evidence="1">
    <location>
        <begin position="56"/>
        <end position="103"/>
    </location>
</feature>
<dbReference type="Proteomes" id="UP000235598">
    <property type="component" value="Unassembled WGS sequence"/>
</dbReference>
<dbReference type="OrthoDB" id="5192284at2"/>
<dbReference type="InterPro" id="IPR035986">
    <property type="entry name" value="PKD_dom_sf"/>
</dbReference>
<comment type="caution">
    <text evidence="2">The sequence shown here is derived from an EMBL/GenBank/DDBJ whole genome shotgun (WGS) entry which is preliminary data.</text>
</comment>
<dbReference type="Gene3D" id="2.60.40.10">
    <property type="entry name" value="Immunoglobulins"/>
    <property type="match status" value="1"/>
</dbReference>
<protein>
    <recommendedName>
        <fullName evidence="1">PKD domain-containing protein</fullName>
    </recommendedName>
</protein>
<dbReference type="InterPro" id="IPR013783">
    <property type="entry name" value="Ig-like_fold"/>
</dbReference>
<proteinExistence type="predicted"/>
<accession>A0A2N6VQH4</accession>